<dbReference type="Pfam" id="PF13276">
    <property type="entry name" value="HTH_21"/>
    <property type="match status" value="1"/>
</dbReference>
<dbReference type="EMBL" id="BNJK01000004">
    <property type="protein sequence ID" value="GHP01128.1"/>
    <property type="molecule type" value="Genomic_DNA"/>
</dbReference>
<dbReference type="InterPro" id="IPR025948">
    <property type="entry name" value="HTH-like_dom"/>
</dbReference>
<proteinExistence type="predicted"/>
<organism evidence="2 3">
    <name type="scientific">Reticulibacter mediterranei</name>
    <dbReference type="NCBI Taxonomy" id="2778369"/>
    <lineage>
        <taxon>Bacteria</taxon>
        <taxon>Bacillati</taxon>
        <taxon>Chloroflexota</taxon>
        <taxon>Ktedonobacteria</taxon>
        <taxon>Ktedonobacterales</taxon>
        <taxon>Reticulibacteraceae</taxon>
        <taxon>Reticulibacter</taxon>
    </lineage>
</organism>
<dbReference type="Proteomes" id="UP000597444">
    <property type="component" value="Unassembled WGS sequence"/>
</dbReference>
<dbReference type="AlphaFoldDB" id="A0A8J3J2H1"/>
<name>A0A8J3J2H1_9CHLR</name>
<sequence>MEPDHPQLSIVRQCDLLGLARSSYYYEPVPESEEDMLLMRLLDEQYMRTPFYGKRKMVKFLQDEGYAVDRKRVRRLMQRMGLETIYPKPQFEPGWFADRALSLSVTRSEH</sequence>
<comment type="caution">
    <text evidence="2">The sequence shown here is derived from an EMBL/GenBank/DDBJ whole genome shotgun (WGS) entry which is preliminary data.</text>
</comment>
<keyword evidence="3" id="KW-1185">Reference proteome</keyword>
<gene>
    <name evidence="2" type="ORF">KSF_111750</name>
</gene>
<reference evidence="2" key="1">
    <citation type="submission" date="2020-10" db="EMBL/GenBank/DDBJ databases">
        <title>Taxonomic study of unclassified bacteria belonging to the class Ktedonobacteria.</title>
        <authorList>
            <person name="Yabe S."/>
            <person name="Wang C.M."/>
            <person name="Zheng Y."/>
            <person name="Sakai Y."/>
            <person name="Cavaletti L."/>
            <person name="Monciardini P."/>
            <person name="Donadio S."/>
        </authorList>
    </citation>
    <scope>NUCLEOTIDE SEQUENCE</scope>
    <source>
        <strain evidence="2">ID150040</strain>
    </source>
</reference>
<feature type="domain" description="HTH-like" evidence="1">
    <location>
        <begin position="36"/>
        <end position="89"/>
    </location>
</feature>
<evidence type="ECO:0000313" key="3">
    <source>
        <dbReference type="Proteomes" id="UP000597444"/>
    </source>
</evidence>
<evidence type="ECO:0000313" key="2">
    <source>
        <dbReference type="EMBL" id="GHP01128.1"/>
    </source>
</evidence>
<evidence type="ECO:0000259" key="1">
    <source>
        <dbReference type="Pfam" id="PF13276"/>
    </source>
</evidence>
<protein>
    <recommendedName>
        <fullName evidence="1">HTH-like domain-containing protein</fullName>
    </recommendedName>
</protein>
<accession>A0A8J3J2H1</accession>